<dbReference type="InterPro" id="IPR046522">
    <property type="entry name" value="DUF6699"/>
</dbReference>
<dbReference type="Pfam" id="PF20415">
    <property type="entry name" value="DUF6699"/>
    <property type="match status" value="1"/>
</dbReference>
<dbReference type="EMBL" id="JADNYJ010000005">
    <property type="protein sequence ID" value="KAF8911014.1"/>
    <property type="molecule type" value="Genomic_DNA"/>
</dbReference>
<feature type="domain" description="DUF6699" evidence="1">
    <location>
        <begin position="65"/>
        <end position="203"/>
    </location>
</feature>
<evidence type="ECO:0000259" key="1">
    <source>
        <dbReference type="Pfam" id="PF20415"/>
    </source>
</evidence>
<proteinExistence type="predicted"/>
<name>A0A9P5TU86_GYMJU</name>
<protein>
    <recommendedName>
        <fullName evidence="1">DUF6699 domain-containing protein</fullName>
    </recommendedName>
</protein>
<dbReference type="AlphaFoldDB" id="A0A9P5TU86"/>
<sequence length="228" mass="26574">MPITSGPTVSITNPRNLWEYPSFYRHYHDMPMFQRRYHPPQPPQPTLVLIDQLSYNLNDFNVPYLVWDIIHPPRTACLCDRRYFRKWTMPDLSSVAIQPSVAKVWVTSDHPVLAYWIGIWGPISIQSDEITVKDTLEGIYFYLRTHLTKSDLQHVSSEPGNRKALRYARAKRAKESSEVEAVVLKQEYRRVDVLGGHRQFQGLRIVISPDNTWRLHLGLLPGPVPRLF</sequence>
<reference evidence="2" key="1">
    <citation type="submission" date="2020-11" db="EMBL/GenBank/DDBJ databases">
        <authorList>
            <consortium name="DOE Joint Genome Institute"/>
            <person name="Ahrendt S."/>
            <person name="Riley R."/>
            <person name="Andreopoulos W."/>
            <person name="LaButti K."/>
            <person name="Pangilinan J."/>
            <person name="Ruiz-duenas F.J."/>
            <person name="Barrasa J.M."/>
            <person name="Sanchez-Garcia M."/>
            <person name="Camarero S."/>
            <person name="Miyauchi S."/>
            <person name="Serrano A."/>
            <person name="Linde D."/>
            <person name="Babiker R."/>
            <person name="Drula E."/>
            <person name="Ayuso-Fernandez I."/>
            <person name="Pacheco R."/>
            <person name="Padilla G."/>
            <person name="Ferreira P."/>
            <person name="Barriuso J."/>
            <person name="Kellner H."/>
            <person name="Castanera R."/>
            <person name="Alfaro M."/>
            <person name="Ramirez L."/>
            <person name="Pisabarro A.G."/>
            <person name="Kuo A."/>
            <person name="Tritt A."/>
            <person name="Lipzen A."/>
            <person name="He G."/>
            <person name="Yan M."/>
            <person name="Ng V."/>
            <person name="Cullen D."/>
            <person name="Martin F."/>
            <person name="Rosso M.-N."/>
            <person name="Henrissat B."/>
            <person name="Hibbett D."/>
            <person name="Martinez A.T."/>
            <person name="Grigoriev I.V."/>
        </authorList>
    </citation>
    <scope>NUCLEOTIDE SEQUENCE</scope>
    <source>
        <strain evidence="2">AH 44721</strain>
    </source>
</reference>
<evidence type="ECO:0000313" key="3">
    <source>
        <dbReference type="Proteomes" id="UP000724874"/>
    </source>
</evidence>
<keyword evidence="3" id="KW-1185">Reference proteome</keyword>
<accession>A0A9P5TU86</accession>
<evidence type="ECO:0000313" key="2">
    <source>
        <dbReference type="EMBL" id="KAF8911014.1"/>
    </source>
</evidence>
<dbReference type="OrthoDB" id="3241567at2759"/>
<comment type="caution">
    <text evidence="2">The sequence shown here is derived from an EMBL/GenBank/DDBJ whole genome shotgun (WGS) entry which is preliminary data.</text>
</comment>
<organism evidence="2 3">
    <name type="scientific">Gymnopilus junonius</name>
    <name type="common">Spectacular rustgill mushroom</name>
    <name type="synonym">Gymnopilus spectabilis subsp. junonius</name>
    <dbReference type="NCBI Taxonomy" id="109634"/>
    <lineage>
        <taxon>Eukaryota</taxon>
        <taxon>Fungi</taxon>
        <taxon>Dikarya</taxon>
        <taxon>Basidiomycota</taxon>
        <taxon>Agaricomycotina</taxon>
        <taxon>Agaricomycetes</taxon>
        <taxon>Agaricomycetidae</taxon>
        <taxon>Agaricales</taxon>
        <taxon>Agaricineae</taxon>
        <taxon>Hymenogastraceae</taxon>
        <taxon>Gymnopilus</taxon>
    </lineage>
</organism>
<dbReference type="Proteomes" id="UP000724874">
    <property type="component" value="Unassembled WGS sequence"/>
</dbReference>
<gene>
    <name evidence="2" type="ORF">CPB84DRAFT_1763129</name>
</gene>